<dbReference type="EnsemblMetazoa" id="HelroT165620">
    <property type="protein sequence ID" value="HelroP165620"/>
    <property type="gene ID" value="HelroG165620"/>
</dbReference>
<dbReference type="EMBL" id="KB097700">
    <property type="protein sequence ID" value="ESN91568.1"/>
    <property type="molecule type" value="Genomic_DNA"/>
</dbReference>
<keyword evidence="3" id="KW-0677">Repeat</keyword>
<dbReference type="SUPFAM" id="SSF57667">
    <property type="entry name" value="beta-beta-alpha zinc fingers"/>
    <property type="match status" value="2"/>
</dbReference>
<feature type="region of interest" description="Disordered" evidence="8">
    <location>
        <begin position="360"/>
        <end position="385"/>
    </location>
</feature>
<dbReference type="GO" id="GO:0006357">
    <property type="term" value="P:regulation of transcription by RNA polymerase II"/>
    <property type="evidence" value="ECO:0000318"/>
    <property type="project" value="GO_Central"/>
</dbReference>
<keyword evidence="6" id="KW-0539">Nucleus</keyword>
<evidence type="ECO:0000313" key="10">
    <source>
        <dbReference type="EMBL" id="ESN91568.1"/>
    </source>
</evidence>
<feature type="compositionally biased region" description="Polar residues" evidence="8">
    <location>
        <begin position="116"/>
        <end position="125"/>
    </location>
</feature>
<dbReference type="KEGG" id="hro:HELRODRAFT_165620"/>
<name>T1EX32_HELRO</name>
<keyword evidence="12" id="KW-1185">Reference proteome</keyword>
<dbReference type="OrthoDB" id="9909311at2759"/>
<dbReference type="SMART" id="SM00355">
    <property type="entry name" value="ZnF_C2H2"/>
    <property type="match status" value="4"/>
</dbReference>
<protein>
    <recommendedName>
        <fullName evidence="9">C2H2-type domain-containing protein</fullName>
    </recommendedName>
</protein>
<keyword evidence="2" id="KW-0479">Metal-binding</keyword>
<dbReference type="PROSITE" id="PS50157">
    <property type="entry name" value="ZINC_FINGER_C2H2_2"/>
    <property type="match status" value="2"/>
</dbReference>
<dbReference type="GO" id="GO:0005634">
    <property type="term" value="C:nucleus"/>
    <property type="evidence" value="ECO:0007669"/>
    <property type="project" value="UniProtKB-SubCell"/>
</dbReference>
<dbReference type="GO" id="GO:0005694">
    <property type="term" value="C:chromosome"/>
    <property type="evidence" value="ECO:0000318"/>
    <property type="project" value="GO_Central"/>
</dbReference>
<evidence type="ECO:0000256" key="1">
    <source>
        <dbReference type="ARBA" id="ARBA00004123"/>
    </source>
</evidence>
<feature type="domain" description="C2H2-type" evidence="9">
    <location>
        <begin position="8"/>
        <end position="35"/>
    </location>
</feature>
<dbReference type="PROSITE" id="PS00028">
    <property type="entry name" value="ZINC_FINGER_C2H2_1"/>
    <property type="match status" value="4"/>
</dbReference>
<dbReference type="InParanoid" id="T1EX32"/>
<proteinExistence type="predicted"/>
<evidence type="ECO:0000256" key="2">
    <source>
        <dbReference type="ARBA" id="ARBA00022723"/>
    </source>
</evidence>
<evidence type="ECO:0000256" key="8">
    <source>
        <dbReference type="SAM" id="MobiDB-lite"/>
    </source>
</evidence>
<feature type="compositionally biased region" description="Low complexity" evidence="8">
    <location>
        <begin position="362"/>
        <end position="377"/>
    </location>
</feature>
<dbReference type="HOGENOM" id="CLU_639812_0_0_1"/>
<dbReference type="Gene3D" id="3.30.160.60">
    <property type="entry name" value="Classic Zinc Finger"/>
    <property type="match status" value="1"/>
</dbReference>
<organism evidence="11 12">
    <name type="scientific">Helobdella robusta</name>
    <name type="common">Californian leech</name>
    <dbReference type="NCBI Taxonomy" id="6412"/>
    <lineage>
        <taxon>Eukaryota</taxon>
        <taxon>Metazoa</taxon>
        <taxon>Spiralia</taxon>
        <taxon>Lophotrochozoa</taxon>
        <taxon>Annelida</taxon>
        <taxon>Clitellata</taxon>
        <taxon>Hirudinea</taxon>
        <taxon>Rhynchobdellida</taxon>
        <taxon>Glossiphoniidae</taxon>
        <taxon>Helobdella</taxon>
    </lineage>
</organism>
<dbReference type="AlphaFoldDB" id="T1EX32"/>
<reference evidence="10 12" key="2">
    <citation type="journal article" date="2013" name="Nature">
        <title>Insights into bilaterian evolution from three spiralian genomes.</title>
        <authorList>
            <person name="Simakov O."/>
            <person name="Marletaz F."/>
            <person name="Cho S.J."/>
            <person name="Edsinger-Gonzales E."/>
            <person name="Havlak P."/>
            <person name="Hellsten U."/>
            <person name="Kuo D.H."/>
            <person name="Larsson T."/>
            <person name="Lv J."/>
            <person name="Arendt D."/>
            <person name="Savage R."/>
            <person name="Osoegawa K."/>
            <person name="de Jong P."/>
            <person name="Grimwood J."/>
            <person name="Chapman J.A."/>
            <person name="Shapiro H."/>
            <person name="Aerts A."/>
            <person name="Otillar R.P."/>
            <person name="Terry A.Y."/>
            <person name="Boore J.L."/>
            <person name="Grigoriev I.V."/>
            <person name="Lindberg D.R."/>
            <person name="Seaver E.C."/>
            <person name="Weisblat D.A."/>
            <person name="Putnam N.H."/>
            <person name="Rokhsar D.S."/>
        </authorList>
    </citation>
    <scope>NUCLEOTIDE SEQUENCE</scope>
</reference>
<evidence type="ECO:0000256" key="7">
    <source>
        <dbReference type="PROSITE-ProRule" id="PRU00042"/>
    </source>
</evidence>
<feature type="region of interest" description="Disordered" evidence="8">
    <location>
        <begin position="76"/>
        <end position="135"/>
    </location>
</feature>
<gene>
    <name evidence="11" type="primary">20201132</name>
    <name evidence="10" type="ORF">HELRODRAFT_165620</name>
</gene>
<evidence type="ECO:0000256" key="4">
    <source>
        <dbReference type="ARBA" id="ARBA00022771"/>
    </source>
</evidence>
<keyword evidence="4 7" id="KW-0863">Zinc-finger</keyword>
<dbReference type="InterPro" id="IPR013087">
    <property type="entry name" value="Znf_C2H2_type"/>
</dbReference>
<dbReference type="RefSeq" id="XP_009030403.1">
    <property type="nucleotide sequence ID" value="XM_009032155.1"/>
</dbReference>
<dbReference type="GeneID" id="20201132"/>
<evidence type="ECO:0000313" key="11">
    <source>
        <dbReference type="EnsemblMetazoa" id="HelroP165620"/>
    </source>
</evidence>
<accession>T1EX32</accession>
<comment type="subcellular location">
    <subcellularLocation>
        <location evidence="1">Nucleus</location>
    </subcellularLocation>
</comment>
<dbReference type="PANTHER" id="PTHR24394">
    <property type="entry name" value="ZINC FINGER PROTEIN"/>
    <property type="match status" value="1"/>
</dbReference>
<dbReference type="InterPro" id="IPR036236">
    <property type="entry name" value="Znf_C2H2_sf"/>
</dbReference>
<evidence type="ECO:0000259" key="9">
    <source>
        <dbReference type="PROSITE" id="PS50157"/>
    </source>
</evidence>
<dbReference type="Proteomes" id="UP000015101">
    <property type="component" value="Unassembled WGS sequence"/>
</dbReference>
<feature type="domain" description="C2H2-type" evidence="9">
    <location>
        <begin position="142"/>
        <end position="169"/>
    </location>
</feature>
<reference evidence="12" key="1">
    <citation type="submission" date="2012-12" db="EMBL/GenBank/DDBJ databases">
        <authorList>
            <person name="Hellsten U."/>
            <person name="Grimwood J."/>
            <person name="Chapman J.A."/>
            <person name="Shapiro H."/>
            <person name="Aerts A."/>
            <person name="Otillar R.P."/>
            <person name="Terry A.Y."/>
            <person name="Boore J.L."/>
            <person name="Simakov O."/>
            <person name="Marletaz F."/>
            <person name="Cho S.-J."/>
            <person name="Edsinger-Gonzales E."/>
            <person name="Havlak P."/>
            <person name="Kuo D.-H."/>
            <person name="Larsson T."/>
            <person name="Lv J."/>
            <person name="Arendt D."/>
            <person name="Savage R."/>
            <person name="Osoegawa K."/>
            <person name="de Jong P."/>
            <person name="Lindberg D.R."/>
            <person name="Seaver E.C."/>
            <person name="Weisblat D.A."/>
            <person name="Putnam N.H."/>
            <person name="Grigoriev I.V."/>
            <person name="Rokhsar D.S."/>
        </authorList>
    </citation>
    <scope>NUCLEOTIDE SEQUENCE</scope>
</reference>
<evidence type="ECO:0000256" key="3">
    <source>
        <dbReference type="ARBA" id="ARBA00022737"/>
    </source>
</evidence>
<sequence>MFQRKKRFQCEFCSATFNDLTTFETHSKLHLQKSVKCSLCNAVFSGVRSMKFHMWKAHEISKLELERNMTIMNWEAKSFPPPTRKKKPQSDNNHILNDDGDDGKLTTEEEDDNDKVVTSDSSINIPSYDKDDSDDANDEKIYKCYRCNKTFKYEFSIAKHLRYHLKKGHLNVHNNNNNNVNDCDDENVSDDNNCDKIISIPLPYSNDTISQSKNYYNNNNDIVENDQQYNNVWQDVSTYIIPIDQQIFSNVFIPKLQQQEPQLQLHQPQTHQKFMNIPYRSPLNKIILTSSLKSKHPPNTTNNINNEVDSNLNDVTKSNSLNYYNINGINNESNNSSQTANGISLDLSVDDLGLVKIDATASSSSSSSSSPSPSPKSLTNKRKLSVSIRRRKLKNTNKVNFECRTCSATFEFDFCYYAHVKQHEVMNEC</sequence>
<feature type="region of interest" description="Disordered" evidence="8">
    <location>
        <begin position="292"/>
        <end position="311"/>
    </location>
</feature>
<dbReference type="PANTHER" id="PTHR24394:SF29">
    <property type="entry name" value="MYONEURIN"/>
    <property type="match status" value="1"/>
</dbReference>
<reference evidence="11" key="3">
    <citation type="submission" date="2015-06" db="UniProtKB">
        <authorList>
            <consortium name="EnsemblMetazoa"/>
        </authorList>
    </citation>
    <scope>IDENTIFICATION</scope>
</reference>
<dbReference type="GO" id="GO:0008270">
    <property type="term" value="F:zinc ion binding"/>
    <property type="evidence" value="ECO:0007669"/>
    <property type="project" value="UniProtKB-KW"/>
</dbReference>
<dbReference type="EMBL" id="AMQM01002116">
    <property type="status" value="NOT_ANNOTATED_CDS"/>
    <property type="molecule type" value="Genomic_DNA"/>
</dbReference>
<dbReference type="CTD" id="20201132"/>
<dbReference type="GO" id="GO:0043035">
    <property type="term" value="F:chromatin insulator sequence binding"/>
    <property type="evidence" value="ECO:0000318"/>
    <property type="project" value="GO_Central"/>
</dbReference>
<keyword evidence="5" id="KW-0862">Zinc</keyword>
<evidence type="ECO:0000256" key="6">
    <source>
        <dbReference type="ARBA" id="ARBA00023242"/>
    </source>
</evidence>
<evidence type="ECO:0000313" key="12">
    <source>
        <dbReference type="Proteomes" id="UP000015101"/>
    </source>
</evidence>
<evidence type="ECO:0000256" key="5">
    <source>
        <dbReference type="ARBA" id="ARBA00022833"/>
    </source>
</evidence>